<dbReference type="PANTHER" id="PTHR45719:SF8">
    <property type="entry name" value="BETA-GLUCURONOSYLTRANSFERASE GLCAT14C"/>
    <property type="match status" value="1"/>
</dbReference>
<dbReference type="Pfam" id="PF02485">
    <property type="entry name" value="Branch"/>
    <property type="match status" value="1"/>
</dbReference>
<keyword evidence="2" id="KW-0328">Glycosyltransferase</keyword>
<organism evidence="6 7">
    <name type="scientific">Zingiber officinale</name>
    <name type="common">Ginger</name>
    <name type="synonym">Amomum zingiber</name>
    <dbReference type="NCBI Taxonomy" id="94328"/>
    <lineage>
        <taxon>Eukaryota</taxon>
        <taxon>Viridiplantae</taxon>
        <taxon>Streptophyta</taxon>
        <taxon>Embryophyta</taxon>
        <taxon>Tracheophyta</taxon>
        <taxon>Spermatophyta</taxon>
        <taxon>Magnoliopsida</taxon>
        <taxon>Liliopsida</taxon>
        <taxon>Zingiberales</taxon>
        <taxon>Zingiberaceae</taxon>
        <taxon>Zingiber</taxon>
    </lineage>
</organism>
<evidence type="ECO:0000256" key="2">
    <source>
        <dbReference type="ARBA" id="ARBA00022676"/>
    </source>
</evidence>
<dbReference type="OrthoDB" id="2019572at2759"/>
<keyword evidence="7" id="KW-1185">Reference proteome</keyword>
<dbReference type="InterPro" id="IPR003406">
    <property type="entry name" value="Glyco_trans_14"/>
</dbReference>
<gene>
    <name evidence="6" type="ORF">ZIOFF_063674</name>
</gene>
<keyword evidence="3" id="KW-0808">Transferase</keyword>
<name>A0A8J5F5C8_ZINOF</name>
<dbReference type="GO" id="GO:0016020">
    <property type="term" value="C:membrane"/>
    <property type="evidence" value="ECO:0007669"/>
    <property type="project" value="UniProtKB-SubCell"/>
</dbReference>
<comment type="subcellular location">
    <subcellularLocation>
        <location evidence="1">Membrane</location>
        <topology evidence="1">Single-pass type II membrane protein</topology>
    </subcellularLocation>
</comment>
<comment type="caution">
    <text evidence="6">The sequence shown here is derived from an EMBL/GenBank/DDBJ whole genome shotgun (WGS) entry which is preliminary data.</text>
</comment>
<evidence type="ECO:0000313" key="6">
    <source>
        <dbReference type="EMBL" id="KAG6480195.1"/>
    </source>
</evidence>
<dbReference type="GO" id="GO:0015020">
    <property type="term" value="F:glucuronosyltransferase activity"/>
    <property type="evidence" value="ECO:0007669"/>
    <property type="project" value="InterPro"/>
</dbReference>
<protein>
    <submittedName>
        <fullName evidence="6">Uncharacterized protein</fullName>
    </submittedName>
</protein>
<accession>A0A8J5F5C8</accession>
<evidence type="ECO:0000256" key="3">
    <source>
        <dbReference type="ARBA" id="ARBA00022679"/>
    </source>
</evidence>
<evidence type="ECO:0000313" key="7">
    <source>
        <dbReference type="Proteomes" id="UP000734854"/>
    </source>
</evidence>
<dbReference type="InterPro" id="IPR044610">
    <property type="entry name" value="GLCAT14A/B/C"/>
</dbReference>
<keyword evidence="4" id="KW-0472">Membrane</keyword>
<proteinExistence type="predicted"/>
<reference evidence="6 7" key="1">
    <citation type="submission" date="2020-08" db="EMBL/GenBank/DDBJ databases">
        <title>Plant Genome Project.</title>
        <authorList>
            <person name="Zhang R.-G."/>
        </authorList>
    </citation>
    <scope>NUCLEOTIDE SEQUENCE [LARGE SCALE GENOMIC DNA]</scope>
    <source>
        <tissue evidence="6">Rhizome</tissue>
    </source>
</reference>
<dbReference type="PANTHER" id="PTHR45719">
    <property type="entry name" value="GLYCOSYLTRANSFERASE"/>
    <property type="match status" value="1"/>
</dbReference>
<dbReference type="Proteomes" id="UP000734854">
    <property type="component" value="Unassembled WGS sequence"/>
</dbReference>
<evidence type="ECO:0000256" key="5">
    <source>
        <dbReference type="ARBA" id="ARBA00023180"/>
    </source>
</evidence>
<dbReference type="AlphaFoldDB" id="A0A8J5F5C8"/>
<evidence type="ECO:0000256" key="4">
    <source>
        <dbReference type="ARBA" id="ARBA00023136"/>
    </source>
</evidence>
<keyword evidence="5" id="KW-0325">Glycoprotein</keyword>
<dbReference type="EMBL" id="JACMSC010000017">
    <property type="protein sequence ID" value="KAG6480195.1"/>
    <property type="molecule type" value="Genomic_DNA"/>
</dbReference>
<sequence length="408" mass="46886">MRRPHGTSHGFLVQQKWLVLLLAIPLLALFLLVRPLGPLKPHRASDLDRSHEHIRPPAPPRLAYLISGTRGDGRRVKRLLHALYHPWNFYVLHLDLASPPEERADLVAYASLVATFLELGNVRVVKDANPVSEKGPTVVVSTLHAVAVMLREFKDWSWFINLSAADYPLMPQDDILHVFSYLPRDFNFIRHTSDIGWREYERARPIIIDPGFYKPNKTAVFWAKEKRSIPSAFKIFTGSSWVILSRPFLDFCISGWDNLPRTLLMYYTNFLSSSEGYFHTVMCNSKDFQNTTINDDLRFMVWDNPPRLYPMNLTSQHFGLMVESGSPFAHSFAEDDPVLERIDRELLHRSIGGFTPGGWCLGDPQLSRDPCSAHGRPDTIRPTLNSRRLWALLVKLLHPDNFRPRQCI</sequence>
<evidence type="ECO:0000256" key="1">
    <source>
        <dbReference type="ARBA" id="ARBA00004606"/>
    </source>
</evidence>